<feature type="domain" description="Glycosyltransferase 2-like" evidence="2">
    <location>
        <begin position="30"/>
        <end position="107"/>
    </location>
</feature>
<proteinExistence type="predicted"/>
<reference evidence="4 5" key="1">
    <citation type="submission" date="2020-11" db="EMBL/GenBank/DDBJ databases">
        <title>Enhanced detection system for hospital associated transmission using whole genome sequencing surveillance.</title>
        <authorList>
            <person name="Harrison L.H."/>
            <person name="Van Tyne D."/>
            <person name="Marsh J.W."/>
            <person name="Griffith M.P."/>
            <person name="Snyder D.J."/>
            <person name="Cooper V.S."/>
            <person name="Mustapha M."/>
        </authorList>
    </citation>
    <scope>NUCLEOTIDE SEQUENCE [LARGE SCALE GENOMIC DNA]</scope>
    <source>
        <strain evidence="4 5">PSA00705</strain>
    </source>
</reference>
<keyword evidence="1" id="KW-0472">Membrane</keyword>
<gene>
    <name evidence="4" type="ORF">I5I61_11440</name>
</gene>
<dbReference type="GO" id="GO:0032259">
    <property type="term" value="P:methylation"/>
    <property type="evidence" value="ECO:0007669"/>
    <property type="project" value="UniProtKB-KW"/>
</dbReference>
<dbReference type="InterPro" id="IPR029063">
    <property type="entry name" value="SAM-dependent_MTases_sf"/>
</dbReference>
<protein>
    <submittedName>
        <fullName evidence="4">FkbM family methyltransferase</fullName>
    </submittedName>
</protein>
<dbReference type="InterPro" id="IPR052514">
    <property type="entry name" value="SAM-dependent_MTase"/>
</dbReference>
<comment type="caution">
    <text evidence="4">The sequence shown here is derived from an EMBL/GenBank/DDBJ whole genome shotgun (WGS) entry which is preliminary data.</text>
</comment>
<sequence>MIGTIEQAIAHGTGGFSEVEILPQDDTLGLGRSRARNLGVAEAGQRGADWIFFIDADELMAPTAFADVEHLLADHDAIWGAIYEANLATQQASRRANDVAPITTLEQVLINHPFLTLHNGHFVRQEVAEAHPFNTEMDCGEDFEYYLRVWRDARCIKIEKPLFLNVRGQHSTGPRAATGKDWNEAMPRVFANFCSENEVIASVPFADKQVRFRLSNTLDLIQNQLAREQFFETNELSETLLVLPRNPIVFDVGANIGNHALFFACIGQAAETHCFEPTDAAADLLEENFALNGISPSSAKIHRIGIGAKAGKASFDHLESTNLGATSIKCDDSGEIVIDSLDNLYPETIPDLLKIDVEGMELDVLQGAQALIERSRPAILIEVANANKGHFLAWAGAHDYRIHRAFELVNASNYLLLPQATRPGFYDGGVAATREWTSRMPLAKEQPPCGWSIQDYLVSSIGTQPTLELILTEGRLAAKDITNRQEYTLGDNALADLSQRFAGKSIFLGELLGTLSAEQFSMILKGLKHHQGDVLLLDLMDSRWNNAFNESHRYRDAEWYLTQANQHGFQLHRYQKLPHKAASGAHEQLDSRLTFLHLKHA</sequence>
<evidence type="ECO:0000259" key="3">
    <source>
        <dbReference type="Pfam" id="PF05050"/>
    </source>
</evidence>
<dbReference type="Gene3D" id="3.90.550.10">
    <property type="entry name" value="Spore Coat Polysaccharide Biosynthesis Protein SpsA, Chain A"/>
    <property type="match status" value="1"/>
</dbReference>
<evidence type="ECO:0000313" key="4">
    <source>
        <dbReference type="EMBL" id="MBG6288060.1"/>
    </source>
</evidence>
<evidence type="ECO:0000313" key="5">
    <source>
        <dbReference type="Proteomes" id="UP000608450"/>
    </source>
</evidence>
<organism evidence="4 5">
    <name type="scientific">Pseudomonas nitroreducens</name>
    <dbReference type="NCBI Taxonomy" id="46680"/>
    <lineage>
        <taxon>Bacteria</taxon>
        <taxon>Pseudomonadati</taxon>
        <taxon>Pseudomonadota</taxon>
        <taxon>Gammaproteobacteria</taxon>
        <taxon>Pseudomonadales</taxon>
        <taxon>Pseudomonadaceae</taxon>
        <taxon>Pseudomonas</taxon>
    </lineage>
</organism>
<dbReference type="CDD" id="cd00761">
    <property type="entry name" value="Glyco_tranf_GTA_type"/>
    <property type="match status" value="1"/>
</dbReference>
<dbReference type="InterPro" id="IPR029044">
    <property type="entry name" value="Nucleotide-diphossugar_trans"/>
</dbReference>
<accession>A0ABS0KJ09</accession>
<dbReference type="RefSeq" id="WP_065086329.1">
    <property type="nucleotide sequence ID" value="NZ_JAAQXT010000012.1"/>
</dbReference>
<dbReference type="Proteomes" id="UP000608450">
    <property type="component" value="Unassembled WGS sequence"/>
</dbReference>
<dbReference type="Gene3D" id="3.40.50.150">
    <property type="entry name" value="Vaccinia Virus protein VP39"/>
    <property type="match status" value="1"/>
</dbReference>
<dbReference type="Pfam" id="PF00535">
    <property type="entry name" value="Glycos_transf_2"/>
    <property type="match status" value="1"/>
</dbReference>
<keyword evidence="5" id="KW-1185">Reference proteome</keyword>
<dbReference type="GO" id="GO:0008168">
    <property type="term" value="F:methyltransferase activity"/>
    <property type="evidence" value="ECO:0007669"/>
    <property type="project" value="UniProtKB-KW"/>
</dbReference>
<dbReference type="PANTHER" id="PTHR34203:SF15">
    <property type="entry name" value="SLL1173 PROTEIN"/>
    <property type="match status" value="1"/>
</dbReference>
<evidence type="ECO:0000259" key="2">
    <source>
        <dbReference type="Pfam" id="PF00535"/>
    </source>
</evidence>
<keyword evidence="1" id="KW-1003">Cell membrane</keyword>
<dbReference type="Pfam" id="PF05050">
    <property type="entry name" value="Methyltransf_21"/>
    <property type="match status" value="1"/>
</dbReference>
<dbReference type="SUPFAM" id="SSF53335">
    <property type="entry name" value="S-adenosyl-L-methionine-dependent methyltransferases"/>
    <property type="match status" value="1"/>
</dbReference>
<evidence type="ECO:0000256" key="1">
    <source>
        <dbReference type="ARBA" id="ARBA00022519"/>
    </source>
</evidence>
<feature type="domain" description="Methyltransferase FkbM" evidence="3">
    <location>
        <begin position="251"/>
        <end position="386"/>
    </location>
</feature>
<dbReference type="SUPFAM" id="SSF53448">
    <property type="entry name" value="Nucleotide-diphospho-sugar transferases"/>
    <property type="match status" value="1"/>
</dbReference>
<dbReference type="PANTHER" id="PTHR34203">
    <property type="entry name" value="METHYLTRANSFERASE, FKBM FAMILY PROTEIN"/>
    <property type="match status" value="1"/>
</dbReference>
<keyword evidence="1" id="KW-0997">Cell inner membrane</keyword>
<keyword evidence="4" id="KW-0489">Methyltransferase</keyword>
<dbReference type="InterPro" id="IPR001173">
    <property type="entry name" value="Glyco_trans_2-like"/>
</dbReference>
<dbReference type="InterPro" id="IPR006342">
    <property type="entry name" value="FkbM_mtfrase"/>
</dbReference>
<dbReference type="NCBIfam" id="TIGR01444">
    <property type="entry name" value="fkbM_fam"/>
    <property type="match status" value="1"/>
</dbReference>
<name>A0ABS0KJ09_PSENT</name>
<keyword evidence="4" id="KW-0808">Transferase</keyword>
<dbReference type="EMBL" id="JADTFC010000022">
    <property type="protein sequence ID" value="MBG6288060.1"/>
    <property type="molecule type" value="Genomic_DNA"/>
</dbReference>